<protein>
    <submittedName>
        <fullName evidence="4">Porin family protein</fullName>
    </submittedName>
</protein>
<dbReference type="Gene3D" id="2.40.160.20">
    <property type="match status" value="1"/>
</dbReference>
<gene>
    <name evidence="4" type="ORF">HUW51_12465</name>
</gene>
<evidence type="ECO:0000313" key="5">
    <source>
        <dbReference type="Proteomes" id="UP000515237"/>
    </source>
</evidence>
<dbReference type="Proteomes" id="UP000515237">
    <property type="component" value="Chromosome"/>
</dbReference>
<dbReference type="InterPro" id="IPR011250">
    <property type="entry name" value="OMP/PagP_B-barrel"/>
</dbReference>
<feature type="chain" id="PRO_5028910863" evidence="2">
    <location>
        <begin position="20"/>
        <end position="213"/>
    </location>
</feature>
<accession>A0A7G7G8K9</accession>
<dbReference type="Pfam" id="PF13505">
    <property type="entry name" value="OMP_b-brl"/>
    <property type="match status" value="1"/>
</dbReference>
<organism evidence="4 5">
    <name type="scientific">Adhaeribacter swui</name>
    <dbReference type="NCBI Taxonomy" id="2086471"/>
    <lineage>
        <taxon>Bacteria</taxon>
        <taxon>Pseudomonadati</taxon>
        <taxon>Bacteroidota</taxon>
        <taxon>Cytophagia</taxon>
        <taxon>Cytophagales</taxon>
        <taxon>Hymenobacteraceae</taxon>
        <taxon>Adhaeribacter</taxon>
    </lineage>
</organism>
<sequence length="213" mass="23972">MKTIVLLLFSFVVVSNCYAQIPAGTTFIGGSASFSNRTDKNTRNPDIDNKSVSTSYSLYPKAGYFITDNIALGLGINYYSNRTKYKESSIDESFRGKQHSLGINPFARYYKMLGEKIGFFGQFTLSYENGKSKNNDFIYQKQTSFGASLAPGFVFFATPKIGIETTIGNFGYFRYINKYYSQDQNPTEDKTNQLAANVEANNVFLGINFYFGR</sequence>
<evidence type="ECO:0000313" key="4">
    <source>
        <dbReference type="EMBL" id="QNF33493.1"/>
    </source>
</evidence>
<dbReference type="InterPro" id="IPR027385">
    <property type="entry name" value="Beta-barrel_OMP"/>
</dbReference>
<dbReference type="RefSeq" id="WP_185274343.1">
    <property type="nucleotide sequence ID" value="NZ_CP055156.1"/>
</dbReference>
<evidence type="ECO:0000259" key="3">
    <source>
        <dbReference type="Pfam" id="PF13505"/>
    </source>
</evidence>
<dbReference type="SUPFAM" id="SSF56925">
    <property type="entry name" value="OMPA-like"/>
    <property type="match status" value="1"/>
</dbReference>
<name>A0A7G7G8K9_9BACT</name>
<keyword evidence="5" id="KW-1185">Reference proteome</keyword>
<feature type="signal peptide" evidence="2">
    <location>
        <begin position="1"/>
        <end position="19"/>
    </location>
</feature>
<reference evidence="4 5" key="1">
    <citation type="journal article" date="2018" name="Int. J. Syst. Evol. Microbiol.">
        <title>Adhaeribacter swui sp. nov., isolated from wet mud.</title>
        <authorList>
            <person name="Kim D.U."/>
            <person name="Kim K.W."/>
            <person name="Kang M.S."/>
            <person name="Kim J.Y."/>
            <person name="Jang J.H."/>
            <person name="Kim M.K."/>
        </authorList>
    </citation>
    <scope>NUCLEOTIDE SEQUENCE [LARGE SCALE GENOMIC DNA]</scope>
    <source>
        <strain evidence="4 5">KCTC 52873</strain>
    </source>
</reference>
<evidence type="ECO:0000256" key="1">
    <source>
        <dbReference type="ARBA" id="ARBA00022729"/>
    </source>
</evidence>
<dbReference type="AlphaFoldDB" id="A0A7G7G8K9"/>
<dbReference type="EMBL" id="CP055156">
    <property type="protein sequence ID" value="QNF33493.1"/>
    <property type="molecule type" value="Genomic_DNA"/>
</dbReference>
<feature type="domain" description="Outer membrane protein beta-barrel" evidence="3">
    <location>
        <begin position="5"/>
        <end position="198"/>
    </location>
</feature>
<keyword evidence="1 2" id="KW-0732">Signal</keyword>
<proteinExistence type="predicted"/>
<evidence type="ECO:0000256" key="2">
    <source>
        <dbReference type="SAM" id="SignalP"/>
    </source>
</evidence>
<dbReference type="KEGG" id="aswu:HUW51_12465"/>